<dbReference type="RefSeq" id="WP_093979430.1">
    <property type="nucleotide sequence ID" value="NZ_CP022515.1"/>
</dbReference>
<dbReference type="GO" id="GO:0032259">
    <property type="term" value="P:methylation"/>
    <property type="evidence" value="ECO:0007669"/>
    <property type="project" value="UniProtKB-KW"/>
</dbReference>
<keyword evidence="3" id="KW-0489">Methyltransferase</keyword>
<dbReference type="GO" id="GO:0008168">
    <property type="term" value="F:methyltransferase activity"/>
    <property type="evidence" value="ECO:0007669"/>
    <property type="project" value="UniProtKB-KW"/>
</dbReference>
<dbReference type="Proteomes" id="UP000204551">
    <property type="component" value="Chromosome"/>
</dbReference>
<evidence type="ECO:0000256" key="1">
    <source>
        <dbReference type="ARBA" id="ARBA00022679"/>
    </source>
</evidence>
<accession>A0A221V0E0</accession>
<dbReference type="PANTHER" id="PTHR43861">
    <property type="entry name" value="TRANS-ACONITATE 2-METHYLTRANSFERASE-RELATED"/>
    <property type="match status" value="1"/>
</dbReference>
<dbReference type="EMBL" id="CP022515">
    <property type="protein sequence ID" value="ASO07077.1"/>
    <property type="molecule type" value="Genomic_DNA"/>
</dbReference>
<protein>
    <submittedName>
        <fullName evidence="3">Methyltransferase domain protein</fullName>
    </submittedName>
</protein>
<dbReference type="KEGG" id="aalg:AREALGSMS7_03658"/>
<dbReference type="CDD" id="cd02440">
    <property type="entry name" value="AdoMet_MTases"/>
    <property type="match status" value="1"/>
</dbReference>
<dbReference type="Pfam" id="PF13649">
    <property type="entry name" value="Methyltransf_25"/>
    <property type="match status" value="1"/>
</dbReference>
<gene>
    <name evidence="3" type="ORF">AREALGSMS7_03658</name>
</gene>
<dbReference type="AlphaFoldDB" id="A0A221V0E0"/>
<dbReference type="SUPFAM" id="SSF53335">
    <property type="entry name" value="S-adenosyl-L-methionine-dependent methyltransferases"/>
    <property type="match status" value="1"/>
</dbReference>
<organism evidence="3 4">
    <name type="scientific">Arenibacter algicola</name>
    <dbReference type="NCBI Taxonomy" id="616991"/>
    <lineage>
        <taxon>Bacteria</taxon>
        <taxon>Pseudomonadati</taxon>
        <taxon>Bacteroidota</taxon>
        <taxon>Flavobacteriia</taxon>
        <taxon>Flavobacteriales</taxon>
        <taxon>Flavobacteriaceae</taxon>
        <taxon>Arenibacter</taxon>
    </lineage>
</organism>
<proteinExistence type="predicted"/>
<evidence type="ECO:0000259" key="2">
    <source>
        <dbReference type="Pfam" id="PF13649"/>
    </source>
</evidence>
<dbReference type="InterPro" id="IPR029063">
    <property type="entry name" value="SAM-dependent_MTases_sf"/>
</dbReference>
<name>A0A221V0E0_9FLAO</name>
<evidence type="ECO:0000313" key="4">
    <source>
        <dbReference type="Proteomes" id="UP000204551"/>
    </source>
</evidence>
<keyword evidence="1 3" id="KW-0808">Transferase</keyword>
<feature type="domain" description="Methyltransferase" evidence="2">
    <location>
        <begin position="41"/>
        <end position="129"/>
    </location>
</feature>
<sequence length="192" mass="22229">MKNKYYHTKESVEEYIKLAKDVDSRELIEKFKRVLPKESLVLEIGSGPGTDWKILSTIFRVVGSDSSTLFIEYLRNNYPGGEFIVLDAITLDTQIKFDGIYSNKVLHHLKDSEIVESIARQYSIVNPSGIVCHSFWKGKGSEVFKGMFVNYQTEETLKEMFEDYFEILSIEQYKEFEESDSLVLIGRKRNAL</sequence>
<dbReference type="Gene3D" id="3.40.50.150">
    <property type="entry name" value="Vaccinia Virus protein VP39"/>
    <property type="match status" value="1"/>
</dbReference>
<reference evidence="3 4" key="1">
    <citation type="submission" date="2017-07" db="EMBL/GenBank/DDBJ databases">
        <title>Genome Sequence of Arenibacter algicola Strain SMS7 Isolated from a culture of the Diatom Skeletonema marinoi.</title>
        <authorList>
            <person name="Topel M."/>
            <person name="Pinder M.I.M."/>
            <person name="Johansson O.N."/>
            <person name="Kourtchenko O."/>
            <person name="Godhe A."/>
            <person name="Clarke A.K."/>
        </authorList>
    </citation>
    <scope>NUCLEOTIDE SEQUENCE [LARGE SCALE GENOMIC DNA]</scope>
    <source>
        <strain evidence="3 4">SMS7</strain>
    </source>
</reference>
<dbReference type="InterPro" id="IPR041698">
    <property type="entry name" value="Methyltransf_25"/>
</dbReference>
<dbReference type="PANTHER" id="PTHR43861:SF3">
    <property type="entry name" value="PUTATIVE (AFU_ORTHOLOGUE AFUA_2G14390)-RELATED"/>
    <property type="match status" value="1"/>
</dbReference>
<evidence type="ECO:0000313" key="3">
    <source>
        <dbReference type="EMBL" id="ASO07077.1"/>
    </source>
</evidence>